<evidence type="ECO:0000313" key="3">
    <source>
        <dbReference type="Proteomes" id="UP000249061"/>
    </source>
</evidence>
<proteinExistence type="predicted"/>
<name>A0A2W5TSH9_9BACT</name>
<organism evidence="2 3">
    <name type="scientific">Archangium gephyra</name>
    <dbReference type="NCBI Taxonomy" id="48"/>
    <lineage>
        <taxon>Bacteria</taxon>
        <taxon>Pseudomonadati</taxon>
        <taxon>Myxococcota</taxon>
        <taxon>Myxococcia</taxon>
        <taxon>Myxococcales</taxon>
        <taxon>Cystobacterineae</taxon>
        <taxon>Archangiaceae</taxon>
        <taxon>Archangium</taxon>
    </lineage>
</organism>
<sequence>MSEDEVPRRHVPLLVVAVLVIGGLAAWSWRGRITDEYKSFKNFCAATRGGEPWTQVKDRAREKGWEPVRQSRDGVQPEEWLFTHEFSSYRVGCVVSLSKGRVVTTRLGELPDAE</sequence>
<gene>
    <name evidence="2" type="ORF">DI536_02125</name>
</gene>
<accession>A0A2W5TSH9</accession>
<dbReference type="AlphaFoldDB" id="A0A2W5TSH9"/>
<dbReference type="EMBL" id="QFQP01000001">
    <property type="protein sequence ID" value="PZR18699.1"/>
    <property type="molecule type" value="Genomic_DNA"/>
</dbReference>
<keyword evidence="1" id="KW-1133">Transmembrane helix</keyword>
<protein>
    <submittedName>
        <fullName evidence="2">Uncharacterized protein</fullName>
    </submittedName>
</protein>
<evidence type="ECO:0000256" key="1">
    <source>
        <dbReference type="SAM" id="Phobius"/>
    </source>
</evidence>
<comment type="caution">
    <text evidence="2">The sequence shown here is derived from an EMBL/GenBank/DDBJ whole genome shotgun (WGS) entry which is preliminary data.</text>
</comment>
<keyword evidence="1" id="KW-0472">Membrane</keyword>
<keyword evidence="1" id="KW-0812">Transmembrane</keyword>
<evidence type="ECO:0000313" key="2">
    <source>
        <dbReference type="EMBL" id="PZR18699.1"/>
    </source>
</evidence>
<dbReference type="Proteomes" id="UP000249061">
    <property type="component" value="Unassembled WGS sequence"/>
</dbReference>
<feature type="transmembrane region" description="Helical" evidence="1">
    <location>
        <begin position="12"/>
        <end position="29"/>
    </location>
</feature>
<reference evidence="2 3" key="1">
    <citation type="submission" date="2017-08" db="EMBL/GenBank/DDBJ databases">
        <title>Infants hospitalized years apart are colonized by the same room-sourced microbial strains.</title>
        <authorList>
            <person name="Brooks B."/>
            <person name="Olm M.R."/>
            <person name="Firek B.A."/>
            <person name="Baker R."/>
            <person name="Thomas B.C."/>
            <person name="Morowitz M.J."/>
            <person name="Banfield J.F."/>
        </authorList>
    </citation>
    <scope>NUCLEOTIDE SEQUENCE [LARGE SCALE GENOMIC DNA]</scope>
    <source>
        <strain evidence="2">S2_003_000_R2_14</strain>
    </source>
</reference>